<sequence length="466" mass="51202">MLQPYTIGWERILPELATFFAALAVREKTNCDLAPFNLFLAGRPGANKTAGVLGLCTALGYSVGIIDCSTLDDVAELAGVTDIHANREHGIAQIIEGDLLNKDVLILDEFLNAKPHVVPQFRLMLQRKLILLAKEVPMNIKCLIATANLSDDMDAGDANVLDSPTADRFAMLVHVPSFSDLNTDEQDAIIERSPQGDFGKTLAETVNAACAEFGAIKKQSEKDVTRFVRIMFQHLAGAENSSRNTQNKSIRLSFEGRRAQIFRDFTVASLAASRHLTRYNPEKFETDGITLKMSVACLGVPKLTGGVVPLERIHNAHQEALIFLKKNFLSRTEIEILDAPTLVDKIGIMARYMHEIPLTVKIDIMNSVLASDDIVLKLAVLELLHSPLFADEPAEFKNIREELARALSQSAKARSERGVPEHVPDIPDGMEQARPYALIVSGGDAGVFADLMRKAKKILDQLTISP</sequence>
<dbReference type="GO" id="GO:0016887">
    <property type="term" value="F:ATP hydrolysis activity"/>
    <property type="evidence" value="ECO:0007669"/>
    <property type="project" value="InterPro"/>
</dbReference>
<dbReference type="Proteomes" id="UP000177982">
    <property type="component" value="Unassembled WGS sequence"/>
</dbReference>
<dbReference type="GO" id="GO:0005524">
    <property type="term" value="F:ATP binding"/>
    <property type="evidence" value="ECO:0007669"/>
    <property type="project" value="InterPro"/>
</dbReference>
<dbReference type="InterPro" id="IPR011704">
    <property type="entry name" value="ATPase_dyneun-rel_AAA"/>
</dbReference>
<dbReference type="Pfam" id="PF07728">
    <property type="entry name" value="AAA_5"/>
    <property type="match status" value="1"/>
</dbReference>
<gene>
    <name evidence="2" type="ORF">A2934_01810</name>
</gene>
<dbReference type="EMBL" id="MHQO01000083">
    <property type="protein sequence ID" value="OHA04311.1"/>
    <property type="molecule type" value="Genomic_DNA"/>
</dbReference>
<dbReference type="Gene3D" id="3.40.50.300">
    <property type="entry name" value="P-loop containing nucleotide triphosphate hydrolases"/>
    <property type="match status" value="1"/>
</dbReference>
<dbReference type="InterPro" id="IPR027417">
    <property type="entry name" value="P-loop_NTPase"/>
</dbReference>
<organism evidence="2 3">
    <name type="scientific">Candidatus Sungbacteria bacterium RIFCSPLOWO2_01_FULL_47_10</name>
    <dbReference type="NCBI Taxonomy" id="1802276"/>
    <lineage>
        <taxon>Bacteria</taxon>
        <taxon>Candidatus Sungiibacteriota</taxon>
    </lineage>
</organism>
<reference evidence="2 3" key="1">
    <citation type="journal article" date="2016" name="Nat. Commun.">
        <title>Thousands of microbial genomes shed light on interconnected biogeochemical processes in an aquifer system.</title>
        <authorList>
            <person name="Anantharaman K."/>
            <person name="Brown C.T."/>
            <person name="Hug L.A."/>
            <person name="Sharon I."/>
            <person name="Castelle C.J."/>
            <person name="Probst A.J."/>
            <person name="Thomas B.C."/>
            <person name="Singh A."/>
            <person name="Wilkins M.J."/>
            <person name="Karaoz U."/>
            <person name="Brodie E.L."/>
            <person name="Williams K.H."/>
            <person name="Hubbard S.S."/>
            <person name="Banfield J.F."/>
        </authorList>
    </citation>
    <scope>NUCLEOTIDE SEQUENCE [LARGE SCALE GENOMIC DNA]</scope>
</reference>
<proteinExistence type="predicted"/>
<evidence type="ECO:0000313" key="2">
    <source>
        <dbReference type="EMBL" id="OHA04311.1"/>
    </source>
</evidence>
<comment type="caution">
    <text evidence="2">The sequence shown here is derived from an EMBL/GenBank/DDBJ whole genome shotgun (WGS) entry which is preliminary data.</text>
</comment>
<feature type="domain" description="ATPase dynein-related AAA" evidence="1">
    <location>
        <begin position="37"/>
        <end position="169"/>
    </location>
</feature>
<dbReference type="AlphaFoldDB" id="A0A1G2L0N3"/>
<dbReference type="SUPFAM" id="SSF52540">
    <property type="entry name" value="P-loop containing nucleoside triphosphate hydrolases"/>
    <property type="match status" value="1"/>
</dbReference>
<accession>A0A1G2L0N3</accession>
<evidence type="ECO:0000259" key="1">
    <source>
        <dbReference type="Pfam" id="PF07728"/>
    </source>
</evidence>
<evidence type="ECO:0000313" key="3">
    <source>
        <dbReference type="Proteomes" id="UP000177982"/>
    </source>
</evidence>
<protein>
    <recommendedName>
        <fullName evidence="1">ATPase dynein-related AAA domain-containing protein</fullName>
    </recommendedName>
</protein>
<name>A0A1G2L0N3_9BACT</name>